<dbReference type="Proteomes" id="UP000682733">
    <property type="component" value="Unassembled WGS sequence"/>
</dbReference>
<name>A0A8S2UDA9_9BILA</name>
<dbReference type="AlphaFoldDB" id="A0A8S2UDA9"/>
<feature type="region of interest" description="Disordered" evidence="1">
    <location>
        <begin position="1"/>
        <end position="46"/>
    </location>
</feature>
<dbReference type="EMBL" id="CAJOBA010058550">
    <property type="protein sequence ID" value="CAF4309111.1"/>
    <property type="molecule type" value="Genomic_DNA"/>
</dbReference>
<comment type="caution">
    <text evidence="2">The sequence shown here is derived from an EMBL/GenBank/DDBJ whole genome shotgun (WGS) entry which is preliminary data.</text>
</comment>
<evidence type="ECO:0000313" key="3">
    <source>
        <dbReference type="Proteomes" id="UP000682733"/>
    </source>
</evidence>
<gene>
    <name evidence="2" type="ORF">TMI583_LOCUS38963</name>
</gene>
<protein>
    <submittedName>
        <fullName evidence="2">Uncharacterized protein</fullName>
    </submittedName>
</protein>
<evidence type="ECO:0000256" key="1">
    <source>
        <dbReference type="SAM" id="MobiDB-lite"/>
    </source>
</evidence>
<feature type="non-terminal residue" evidence="2">
    <location>
        <position position="1"/>
    </location>
</feature>
<organism evidence="2 3">
    <name type="scientific">Didymodactylos carnosus</name>
    <dbReference type="NCBI Taxonomy" id="1234261"/>
    <lineage>
        <taxon>Eukaryota</taxon>
        <taxon>Metazoa</taxon>
        <taxon>Spiralia</taxon>
        <taxon>Gnathifera</taxon>
        <taxon>Rotifera</taxon>
        <taxon>Eurotatoria</taxon>
        <taxon>Bdelloidea</taxon>
        <taxon>Philodinida</taxon>
        <taxon>Philodinidae</taxon>
        <taxon>Didymodactylos</taxon>
    </lineage>
</organism>
<sequence>DIDTEEEDYSKTGAALSDVEGDNDEETKRQVETGTGGQLIKEKEETFSKREKDHVIIIQVEEDEKKQQEKINMMKQELSSDESNMKQLIYCWRTTLTTKKII</sequence>
<proteinExistence type="predicted"/>
<reference evidence="2" key="1">
    <citation type="submission" date="2021-02" db="EMBL/GenBank/DDBJ databases">
        <authorList>
            <person name="Nowell W R."/>
        </authorList>
    </citation>
    <scope>NUCLEOTIDE SEQUENCE</scope>
</reference>
<evidence type="ECO:0000313" key="2">
    <source>
        <dbReference type="EMBL" id="CAF4309111.1"/>
    </source>
</evidence>
<accession>A0A8S2UDA9</accession>